<reference evidence="2" key="1">
    <citation type="submission" date="2022-04" db="EMBL/GenBank/DDBJ databases">
        <title>Whole genome sequence of Sphaerotilus sp. FB-5.</title>
        <authorList>
            <person name="Takeda M."/>
            <person name="Narihara S."/>
            <person name="Akimoto M."/>
            <person name="Akimoto R."/>
            <person name="Nishiyashiki S."/>
            <person name="Murakami T."/>
        </authorList>
    </citation>
    <scope>NUCLEOTIDE SEQUENCE</scope>
    <source>
        <strain evidence="2">FB-5</strain>
    </source>
</reference>
<keyword evidence="3" id="KW-1185">Reference proteome</keyword>
<dbReference type="Proteomes" id="UP001057498">
    <property type="component" value="Chromosome"/>
</dbReference>
<sequence length="152" mass="15943">MPHVLRNPHGQIDSVHREPVPGAQWLPPDHPDLQQLLGDSPAEAGFASLDAGLIRVLEDLVDVLVARNVINITDLPAEAQHKLFARKNFRDRFQRNALQLFAAPEDLLAGAPAPAAGAGGPDLQWLAAVAASGLLAPAAGQDPARPAGDASV</sequence>
<evidence type="ECO:0000313" key="3">
    <source>
        <dbReference type="Proteomes" id="UP001057498"/>
    </source>
</evidence>
<feature type="region of interest" description="Disordered" evidence="1">
    <location>
        <begin position="1"/>
        <end position="24"/>
    </location>
</feature>
<dbReference type="EMBL" id="AP025730">
    <property type="protein sequence ID" value="BDI03132.1"/>
    <property type="molecule type" value="Genomic_DNA"/>
</dbReference>
<accession>A0ABM7YEI1</accession>
<gene>
    <name evidence="2" type="ORF">CATMQ487_01020</name>
</gene>
<organism evidence="2 3">
    <name type="scientific">Sphaerotilus microaerophilus</name>
    <dbReference type="NCBI Taxonomy" id="2914710"/>
    <lineage>
        <taxon>Bacteria</taxon>
        <taxon>Pseudomonadati</taxon>
        <taxon>Pseudomonadota</taxon>
        <taxon>Betaproteobacteria</taxon>
        <taxon>Burkholderiales</taxon>
        <taxon>Sphaerotilaceae</taxon>
        <taxon>Sphaerotilus</taxon>
    </lineage>
</organism>
<proteinExistence type="predicted"/>
<name>A0ABM7YEI1_9BURK</name>
<evidence type="ECO:0000313" key="2">
    <source>
        <dbReference type="EMBL" id="BDI03132.1"/>
    </source>
</evidence>
<dbReference type="RefSeq" id="WP_251971450.1">
    <property type="nucleotide sequence ID" value="NZ_AP025730.1"/>
</dbReference>
<evidence type="ECO:0000256" key="1">
    <source>
        <dbReference type="SAM" id="MobiDB-lite"/>
    </source>
</evidence>
<protein>
    <submittedName>
        <fullName evidence="2">Uncharacterized protein</fullName>
    </submittedName>
</protein>